<evidence type="ECO:0000313" key="8">
    <source>
        <dbReference type="EMBL" id="MEV0973161.1"/>
    </source>
</evidence>
<dbReference type="SMART" id="SM00421">
    <property type="entry name" value="HTH_LUXR"/>
    <property type="match status" value="1"/>
</dbReference>
<dbReference type="Proteomes" id="UP001551675">
    <property type="component" value="Unassembled WGS sequence"/>
</dbReference>
<dbReference type="SMART" id="SM00448">
    <property type="entry name" value="REC"/>
    <property type="match status" value="1"/>
</dbReference>
<name>A0ABV3GNF7_MICGL</name>
<dbReference type="Pfam" id="PF00072">
    <property type="entry name" value="Response_reg"/>
    <property type="match status" value="1"/>
</dbReference>
<dbReference type="InterPro" id="IPR000792">
    <property type="entry name" value="Tscrpt_reg_LuxR_C"/>
</dbReference>
<sequence length="214" mass="22374">MTIRVMVVDDHPLFRDGLRAMLSTVAGLDVVAVAEDGAKALTSAREHTPDVVLMDISMPVMDGIEATRRLSAQPAAPMVIMLTMSDDDLSMLAAIRSGARGYLLKTATQDDVVNAVRGAALGQAVFGPGAAEAVIALLHAPPRTSERAFPQLTEREYEILELVARGLGNQAVAARLQVSPKTVANTVSGILVKLAVPDRAGAIAAARDAGLGRT</sequence>
<dbReference type="InterPro" id="IPR039420">
    <property type="entry name" value="WalR-like"/>
</dbReference>
<dbReference type="PROSITE" id="PS50043">
    <property type="entry name" value="HTH_LUXR_2"/>
    <property type="match status" value="1"/>
</dbReference>
<evidence type="ECO:0000256" key="1">
    <source>
        <dbReference type="ARBA" id="ARBA00022553"/>
    </source>
</evidence>
<dbReference type="PANTHER" id="PTHR43214:SF24">
    <property type="entry name" value="TRANSCRIPTIONAL REGULATORY PROTEIN NARL-RELATED"/>
    <property type="match status" value="1"/>
</dbReference>
<dbReference type="InterPro" id="IPR058245">
    <property type="entry name" value="NreC/VraR/RcsB-like_REC"/>
</dbReference>
<dbReference type="PROSITE" id="PS50110">
    <property type="entry name" value="RESPONSE_REGULATORY"/>
    <property type="match status" value="1"/>
</dbReference>
<feature type="modified residue" description="4-aspartylphosphate" evidence="5">
    <location>
        <position position="55"/>
    </location>
</feature>
<dbReference type="InterPro" id="IPR011006">
    <property type="entry name" value="CheY-like_superfamily"/>
</dbReference>
<dbReference type="PRINTS" id="PR00038">
    <property type="entry name" value="HTHLUXR"/>
</dbReference>
<proteinExistence type="predicted"/>
<dbReference type="CDD" id="cd17535">
    <property type="entry name" value="REC_NarL-like"/>
    <property type="match status" value="1"/>
</dbReference>
<feature type="domain" description="HTH luxR-type" evidence="6">
    <location>
        <begin position="145"/>
        <end position="210"/>
    </location>
</feature>
<feature type="domain" description="Response regulatory" evidence="7">
    <location>
        <begin position="4"/>
        <end position="120"/>
    </location>
</feature>
<dbReference type="InterPro" id="IPR016032">
    <property type="entry name" value="Sig_transdc_resp-reg_C-effctor"/>
</dbReference>
<dbReference type="SUPFAM" id="SSF52172">
    <property type="entry name" value="CheY-like"/>
    <property type="match status" value="1"/>
</dbReference>
<protein>
    <submittedName>
        <fullName evidence="8">Response regulator transcription factor</fullName>
    </submittedName>
</protein>
<evidence type="ECO:0000259" key="6">
    <source>
        <dbReference type="PROSITE" id="PS50043"/>
    </source>
</evidence>
<dbReference type="EMBL" id="JBFALK010000020">
    <property type="protein sequence ID" value="MEV0973161.1"/>
    <property type="molecule type" value="Genomic_DNA"/>
</dbReference>
<keyword evidence="2" id="KW-0805">Transcription regulation</keyword>
<dbReference type="InterPro" id="IPR001789">
    <property type="entry name" value="Sig_transdc_resp-reg_receiver"/>
</dbReference>
<reference evidence="8 9" key="1">
    <citation type="submission" date="2024-06" db="EMBL/GenBank/DDBJ databases">
        <title>The Natural Products Discovery Center: Release of the First 8490 Sequenced Strains for Exploring Actinobacteria Biosynthetic Diversity.</title>
        <authorList>
            <person name="Kalkreuter E."/>
            <person name="Kautsar S.A."/>
            <person name="Yang D."/>
            <person name="Bader C.D."/>
            <person name="Teijaro C.N."/>
            <person name="Fluegel L."/>
            <person name="Davis C.M."/>
            <person name="Simpson J.R."/>
            <person name="Lauterbach L."/>
            <person name="Steele A.D."/>
            <person name="Gui C."/>
            <person name="Meng S."/>
            <person name="Li G."/>
            <person name="Viehrig K."/>
            <person name="Ye F."/>
            <person name="Su P."/>
            <person name="Kiefer A.F."/>
            <person name="Nichols A."/>
            <person name="Cepeda A.J."/>
            <person name="Yan W."/>
            <person name="Fan B."/>
            <person name="Jiang Y."/>
            <person name="Adhikari A."/>
            <person name="Zheng C.-J."/>
            <person name="Schuster L."/>
            <person name="Cowan T.M."/>
            <person name="Smanski M.J."/>
            <person name="Chevrette M.G."/>
            <person name="De Carvalho L.P.S."/>
            <person name="Shen B."/>
        </authorList>
    </citation>
    <scope>NUCLEOTIDE SEQUENCE [LARGE SCALE GENOMIC DNA]</scope>
    <source>
        <strain evidence="8 9">NPDC050100</strain>
    </source>
</reference>
<evidence type="ECO:0000256" key="3">
    <source>
        <dbReference type="ARBA" id="ARBA00023125"/>
    </source>
</evidence>
<keyword evidence="1 5" id="KW-0597">Phosphoprotein</keyword>
<organism evidence="8 9">
    <name type="scientific">Microtetraspora glauca</name>
    <dbReference type="NCBI Taxonomy" id="1996"/>
    <lineage>
        <taxon>Bacteria</taxon>
        <taxon>Bacillati</taxon>
        <taxon>Actinomycetota</taxon>
        <taxon>Actinomycetes</taxon>
        <taxon>Streptosporangiales</taxon>
        <taxon>Streptosporangiaceae</taxon>
        <taxon>Microtetraspora</taxon>
    </lineage>
</organism>
<keyword evidence="9" id="KW-1185">Reference proteome</keyword>
<dbReference type="CDD" id="cd06170">
    <property type="entry name" value="LuxR_C_like"/>
    <property type="match status" value="1"/>
</dbReference>
<dbReference type="RefSeq" id="WP_228645738.1">
    <property type="nucleotide sequence ID" value="NZ_JBFALK010000020.1"/>
</dbReference>
<gene>
    <name evidence="8" type="ORF">AB0I59_31545</name>
</gene>
<evidence type="ECO:0000256" key="5">
    <source>
        <dbReference type="PROSITE-ProRule" id="PRU00169"/>
    </source>
</evidence>
<evidence type="ECO:0000256" key="2">
    <source>
        <dbReference type="ARBA" id="ARBA00023015"/>
    </source>
</evidence>
<keyword evidence="4" id="KW-0804">Transcription</keyword>
<comment type="caution">
    <text evidence="8">The sequence shown here is derived from an EMBL/GenBank/DDBJ whole genome shotgun (WGS) entry which is preliminary data.</text>
</comment>
<evidence type="ECO:0000259" key="7">
    <source>
        <dbReference type="PROSITE" id="PS50110"/>
    </source>
</evidence>
<keyword evidence="3" id="KW-0238">DNA-binding</keyword>
<accession>A0ABV3GNF7</accession>
<dbReference type="Gene3D" id="3.40.50.2300">
    <property type="match status" value="1"/>
</dbReference>
<evidence type="ECO:0000313" key="9">
    <source>
        <dbReference type="Proteomes" id="UP001551675"/>
    </source>
</evidence>
<dbReference type="PANTHER" id="PTHR43214">
    <property type="entry name" value="TWO-COMPONENT RESPONSE REGULATOR"/>
    <property type="match status" value="1"/>
</dbReference>
<evidence type="ECO:0000256" key="4">
    <source>
        <dbReference type="ARBA" id="ARBA00023163"/>
    </source>
</evidence>
<dbReference type="SUPFAM" id="SSF46894">
    <property type="entry name" value="C-terminal effector domain of the bipartite response regulators"/>
    <property type="match status" value="1"/>
</dbReference>
<dbReference type="Pfam" id="PF00196">
    <property type="entry name" value="GerE"/>
    <property type="match status" value="1"/>
</dbReference>